<evidence type="ECO:0000256" key="1">
    <source>
        <dbReference type="SAM" id="SignalP"/>
    </source>
</evidence>
<accession>A0A0N4VBZ0</accession>
<feature type="chain" id="PRO_5043122835" evidence="1">
    <location>
        <begin position="24"/>
        <end position="188"/>
    </location>
</feature>
<gene>
    <name evidence="3" type="ORF">EVEC_LOCUS7547</name>
</gene>
<dbReference type="WBParaSite" id="EVEC_0000806301-mRNA-1">
    <property type="protein sequence ID" value="EVEC_0000806301-mRNA-1"/>
    <property type="gene ID" value="EVEC_0000806301"/>
</dbReference>
<reference evidence="3 4" key="2">
    <citation type="submission" date="2018-10" db="EMBL/GenBank/DDBJ databases">
        <authorList>
            <consortium name="Pathogen Informatics"/>
        </authorList>
    </citation>
    <scope>NUCLEOTIDE SEQUENCE [LARGE SCALE GENOMIC DNA]</scope>
</reference>
<dbReference type="SUPFAM" id="SSF57414">
    <property type="entry name" value="Hairpin loop containing domain-like"/>
    <property type="match status" value="1"/>
</dbReference>
<dbReference type="EMBL" id="UXUI01008972">
    <property type="protein sequence ID" value="VDD92796.1"/>
    <property type="molecule type" value="Genomic_DNA"/>
</dbReference>
<dbReference type="InterPro" id="IPR003609">
    <property type="entry name" value="Pan_app"/>
</dbReference>
<organism evidence="5">
    <name type="scientific">Enterobius vermicularis</name>
    <name type="common">Human pinworm</name>
    <dbReference type="NCBI Taxonomy" id="51028"/>
    <lineage>
        <taxon>Eukaryota</taxon>
        <taxon>Metazoa</taxon>
        <taxon>Ecdysozoa</taxon>
        <taxon>Nematoda</taxon>
        <taxon>Chromadorea</taxon>
        <taxon>Rhabditida</taxon>
        <taxon>Spirurina</taxon>
        <taxon>Oxyuridomorpha</taxon>
        <taxon>Oxyuroidea</taxon>
        <taxon>Oxyuridae</taxon>
        <taxon>Enterobius</taxon>
    </lineage>
</organism>
<name>A0A0N4VBZ0_ENTVE</name>
<reference evidence="5" key="1">
    <citation type="submission" date="2017-02" db="UniProtKB">
        <authorList>
            <consortium name="WormBaseParasite"/>
        </authorList>
    </citation>
    <scope>IDENTIFICATION</scope>
</reference>
<feature type="signal peptide" evidence="1">
    <location>
        <begin position="1"/>
        <end position="23"/>
    </location>
</feature>
<protein>
    <submittedName>
        <fullName evidence="5">Apple domain-containing protein</fullName>
    </submittedName>
</protein>
<feature type="domain" description="Apple" evidence="2">
    <location>
        <begin position="52"/>
        <end position="137"/>
    </location>
</feature>
<sequence>MAAPHRLTNFLLVNCLLTLPTKSQVFWYGDERAYLQPPSSQGFFDLAYIEGCSQGIESNAIPKYAYFGSMIDSLFLNTHAECLLQCLQTRRCKAANYFVTLFSKLKGYCELLSESQLDNPRKMRPFTQATYYDNIKCPENIVDEFNENPLHKSRPSRKFYNIKAFFLTFTGSFIEIHFIDNEKRYGTE</sequence>
<dbReference type="AlphaFoldDB" id="A0A0N4VBZ0"/>
<dbReference type="Pfam" id="PF00024">
    <property type="entry name" value="PAN_1"/>
    <property type="match status" value="1"/>
</dbReference>
<proteinExistence type="predicted"/>
<dbReference type="OrthoDB" id="5785423at2759"/>
<dbReference type="Proteomes" id="UP000274131">
    <property type="component" value="Unassembled WGS sequence"/>
</dbReference>
<evidence type="ECO:0000313" key="5">
    <source>
        <dbReference type="WBParaSite" id="EVEC_0000806301-mRNA-1"/>
    </source>
</evidence>
<dbReference type="Gene3D" id="3.50.4.10">
    <property type="entry name" value="Hepatocyte Growth Factor"/>
    <property type="match status" value="1"/>
</dbReference>
<evidence type="ECO:0000259" key="2">
    <source>
        <dbReference type="PROSITE" id="PS50948"/>
    </source>
</evidence>
<keyword evidence="4" id="KW-1185">Reference proteome</keyword>
<evidence type="ECO:0000313" key="3">
    <source>
        <dbReference type="EMBL" id="VDD92796.1"/>
    </source>
</evidence>
<dbReference type="PROSITE" id="PS50948">
    <property type="entry name" value="PAN"/>
    <property type="match status" value="1"/>
</dbReference>
<keyword evidence="1" id="KW-0732">Signal</keyword>
<evidence type="ECO:0000313" key="4">
    <source>
        <dbReference type="Proteomes" id="UP000274131"/>
    </source>
</evidence>